<name>A0A249XNP2_9CAUD</name>
<dbReference type="EMBL" id="MF668275">
    <property type="protein sequence ID" value="ASZ73342.1"/>
    <property type="molecule type" value="Genomic_DNA"/>
</dbReference>
<dbReference type="Proteomes" id="UP000224487">
    <property type="component" value="Genome"/>
</dbReference>
<evidence type="ECO:0000313" key="1">
    <source>
        <dbReference type="EMBL" id="ASZ73342.1"/>
    </source>
</evidence>
<evidence type="ECO:0000313" key="2">
    <source>
        <dbReference type="Proteomes" id="UP000224487"/>
    </source>
</evidence>
<reference evidence="2" key="1">
    <citation type="submission" date="2017-08" db="EMBL/GenBank/DDBJ databases">
        <authorList>
            <person name="de Groot N.N."/>
        </authorList>
    </citation>
    <scope>NUCLEOTIDE SEQUENCE [LARGE SCALE GENOMIC DNA]</scope>
</reference>
<sequence>MILRHGEFAINGFKFGCGHVVDVATLQATSVRWRVQDQDNPVGDNLLMGRDFGDPQPIKLDLLVRGADPESARLGADEFAAAWVSSKKRGPNEKSVLEIGVGGKTLRAYGRPRDLDIDDTKLFTQPRSTGQAVFDRSDMYFYGDTGDGGGGSVPLRINPPQAAGMTFPLVFPWATLEGGRRQGIIDNAGKRETKDVTIKINGPISDPIVRGSGWYLALDTTLKYDQSVVINVLDQTVRRNDGTSLAGALTRKSRLTNVVVPAGQSEFFFEGVDVTGSATATVTWRSAYTSLGAQS</sequence>
<proteinExistence type="predicted"/>
<organism evidence="1 2">
    <name type="scientific">Brevibacterium phage LuckyBarnes</name>
    <dbReference type="NCBI Taxonomy" id="2027888"/>
    <lineage>
        <taxon>Viruses</taxon>
        <taxon>Duplodnaviria</taxon>
        <taxon>Heunggongvirae</taxon>
        <taxon>Uroviricota</taxon>
        <taxon>Caudoviricetes</taxon>
        <taxon>Luckybarnesvirus</taxon>
        <taxon>Luckybarnesvirus luckybarnes</taxon>
    </lineage>
</organism>
<gene>
    <name evidence="1" type="ORF">SEA_LUCKYBARNES_24</name>
</gene>
<keyword evidence="2" id="KW-1185">Reference proteome</keyword>
<protein>
    <submittedName>
        <fullName evidence="1">Minor tail protein</fullName>
    </submittedName>
</protein>
<accession>A0A249XNP2</accession>